<dbReference type="InterPro" id="IPR008979">
    <property type="entry name" value="Galactose-bd-like_sf"/>
</dbReference>
<feature type="region of interest" description="Disordered" evidence="1">
    <location>
        <begin position="176"/>
        <end position="293"/>
    </location>
</feature>
<dbReference type="Proteomes" id="UP000001554">
    <property type="component" value="Chromosome 15"/>
</dbReference>
<dbReference type="Gene3D" id="3.30.70.960">
    <property type="entry name" value="SEA domain"/>
    <property type="match status" value="1"/>
</dbReference>
<feature type="compositionally biased region" description="Polar residues" evidence="1">
    <location>
        <begin position="264"/>
        <end position="275"/>
    </location>
</feature>
<evidence type="ECO:0000313" key="6">
    <source>
        <dbReference type="Proteomes" id="UP000001554"/>
    </source>
</evidence>
<feature type="region of interest" description="Disordered" evidence="1">
    <location>
        <begin position="410"/>
        <end position="516"/>
    </location>
</feature>
<feature type="chain" id="PRO_5039909483" evidence="3">
    <location>
        <begin position="26"/>
        <end position="756"/>
    </location>
</feature>
<evidence type="ECO:0000259" key="5">
    <source>
        <dbReference type="PROSITE" id="PS50024"/>
    </source>
</evidence>
<keyword evidence="2" id="KW-1133">Transmembrane helix</keyword>
<evidence type="ECO:0000256" key="1">
    <source>
        <dbReference type="SAM" id="MobiDB-lite"/>
    </source>
</evidence>
<evidence type="ECO:0000256" key="3">
    <source>
        <dbReference type="SAM" id="SignalP"/>
    </source>
</evidence>
<dbReference type="SUPFAM" id="SSF49785">
    <property type="entry name" value="Galactose-binding domain-like"/>
    <property type="match status" value="1"/>
</dbReference>
<dbReference type="InterPro" id="IPR000082">
    <property type="entry name" value="SEA_dom"/>
</dbReference>
<feature type="compositionally biased region" description="Low complexity" evidence="1">
    <location>
        <begin position="237"/>
        <end position="263"/>
    </location>
</feature>
<evidence type="ECO:0000256" key="2">
    <source>
        <dbReference type="SAM" id="Phobius"/>
    </source>
</evidence>
<dbReference type="RefSeq" id="XP_035700122.1">
    <property type="nucleotide sequence ID" value="XM_035844229.1"/>
</dbReference>
<feature type="domain" description="SEA" evidence="5">
    <location>
        <begin position="549"/>
        <end position="655"/>
    </location>
</feature>
<feature type="compositionally biased region" description="Low complexity" evidence="1">
    <location>
        <begin position="176"/>
        <end position="191"/>
    </location>
</feature>
<keyword evidence="6" id="KW-1185">Reference proteome</keyword>
<dbReference type="PROSITE" id="PS50022">
    <property type="entry name" value="FA58C_3"/>
    <property type="match status" value="1"/>
</dbReference>
<feature type="signal peptide" evidence="3">
    <location>
        <begin position="1"/>
        <end position="25"/>
    </location>
</feature>
<sequence>MSASVMRSMVGLLIMVMASVHAATADCTSSAALGMENGAITDDHITASTEETGYEAYEGRLNNGKSWQTNTVDTNQWLQINLGSQKVLTGIQTQGLWGGHVKSYKLLYSDDGTTWVTYGDGQNDTIFDGNSDGPSVVEQSLPTTVTTQYVRVNPQSWQGNDFIRLRVELLGCDVTPTTATPPSAPTTTPVPATQPAPTTTPVPTTQPAPTTTPEPTTKPVPTTTPEPTIQPAPTTTPVPTIQPVATTTPVPTTQPAPTSQTTQMGTAAHSTTLRETTSVSSHQTTSTPQDHVTSMETTDSMAVTMETETGVMTTSDDSLVTSTVMSTDRHNTGTPYTDELVTDAGITTIAMETATMASEQMTEEQQTEEVTVTAKLTTIEQTTEEASISTELITVEQETDDTVTMETTSMMQTTHRQVTDDDVTAKHMSPTPAVMTSSTDQSSTDEATTSRDDVTSQGMATTPVMTSPSTDHPSTAEHSTGRDDVTSQQSSTPSVVTSSSTIRQSSTEVPTTRDDVTSLHSSTLSAMTSAPTVHQSTATTIHPSTTGATDSMIYFEMTLVSLTFTDDLNDPESTAYQDLAAQVSSLIISYLETDVDVGSAVTSVTILGFRSGSVIVDYVIETAGSSGVTSSQVQDVLVSAAEADTNSVLDVDITSLCQKNSAGDSCSTQNGDVTITYAIIGGAGGVTVIILVVFVIIVCRLRQNNRKEDFTLNSELQLDLMETSRLDKLHPSDGHEYDNPAVVTENVYDNVKPPVN</sequence>
<dbReference type="OrthoDB" id="26719at2759"/>
<keyword evidence="3" id="KW-0732">Signal</keyword>
<dbReference type="InterPro" id="IPR036364">
    <property type="entry name" value="SEA_dom_sf"/>
</dbReference>
<reference evidence="7" key="2">
    <citation type="submission" date="2025-08" db="UniProtKB">
        <authorList>
            <consortium name="RefSeq"/>
        </authorList>
    </citation>
    <scope>IDENTIFICATION</scope>
    <source>
        <strain evidence="7">S238N-H82</strain>
        <tissue evidence="7">Testes</tissue>
    </source>
</reference>
<proteinExistence type="predicted"/>
<feature type="compositionally biased region" description="Low complexity" evidence="1">
    <location>
        <begin position="486"/>
        <end position="501"/>
    </location>
</feature>
<dbReference type="CDD" id="cd00057">
    <property type="entry name" value="FA58C"/>
    <property type="match status" value="1"/>
</dbReference>
<dbReference type="PANTHER" id="PTHR24543">
    <property type="entry name" value="MULTICOPPER OXIDASE-RELATED"/>
    <property type="match status" value="1"/>
</dbReference>
<dbReference type="Pfam" id="PF01390">
    <property type="entry name" value="SEA"/>
    <property type="match status" value="1"/>
</dbReference>
<dbReference type="SMART" id="SM00231">
    <property type="entry name" value="FA58C"/>
    <property type="match status" value="1"/>
</dbReference>
<dbReference type="Gene3D" id="2.60.120.260">
    <property type="entry name" value="Galactose-binding domain-like"/>
    <property type="match status" value="1"/>
</dbReference>
<keyword evidence="2" id="KW-0472">Membrane</keyword>
<feature type="compositionally biased region" description="Pro residues" evidence="1">
    <location>
        <begin position="192"/>
        <end position="236"/>
    </location>
</feature>
<keyword evidence="2" id="KW-0812">Transmembrane</keyword>
<reference evidence="6" key="1">
    <citation type="journal article" date="2020" name="Nat. Ecol. Evol.">
        <title>Deeply conserved synteny resolves early events in vertebrate evolution.</title>
        <authorList>
            <person name="Simakov O."/>
            <person name="Marletaz F."/>
            <person name="Yue J.X."/>
            <person name="O'Connell B."/>
            <person name="Jenkins J."/>
            <person name="Brandt A."/>
            <person name="Calef R."/>
            <person name="Tung C.H."/>
            <person name="Huang T.K."/>
            <person name="Schmutz J."/>
            <person name="Satoh N."/>
            <person name="Yu J.K."/>
            <person name="Putnam N.H."/>
            <person name="Green R.E."/>
            <person name="Rokhsar D.S."/>
        </authorList>
    </citation>
    <scope>NUCLEOTIDE SEQUENCE [LARGE SCALE GENOMIC DNA]</scope>
    <source>
        <strain evidence="6">S238N-H82</strain>
    </source>
</reference>
<feature type="compositionally biased region" description="Low complexity" evidence="1">
    <location>
        <begin position="276"/>
        <end position="287"/>
    </location>
</feature>
<dbReference type="GeneID" id="118432596"/>
<feature type="domain" description="F5/8 type C" evidence="4">
    <location>
        <begin position="27"/>
        <end position="172"/>
    </location>
</feature>
<accession>A0A9J7MF96</accession>
<feature type="transmembrane region" description="Helical" evidence="2">
    <location>
        <begin position="675"/>
        <end position="699"/>
    </location>
</feature>
<dbReference type="KEGG" id="bfo:118432596"/>
<dbReference type="PROSITE" id="PS01285">
    <property type="entry name" value="FA58C_1"/>
    <property type="match status" value="1"/>
</dbReference>
<dbReference type="PANTHER" id="PTHR24543:SF336">
    <property type="entry name" value="F5_8 TYPE C DOMAIN-CONTAINING PROTEIN"/>
    <property type="match status" value="1"/>
</dbReference>
<name>A0A9J7MF96_BRAFL</name>
<dbReference type="PROSITE" id="PS01286">
    <property type="entry name" value="FA58C_2"/>
    <property type="match status" value="1"/>
</dbReference>
<protein>
    <submittedName>
        <fullName evidence="7">Mucin-5AC-like</fullName>
    </submittedName>
</protein>
<dbReference type="AlphaFoldDB" id="A0A9J7MF96"/>
<dbReference type="SUPFAM" id="SSF82671">
    <property type="entry name" value="SEA domain"/>
    <property type="match status" value="1"/>
</dbReference>
<dbReference type="Pfam" id="PF00754">
    <property type="entry name" value="F5_F8_type_C"/>
    <property type="match status" value="1"/>
</dbReference>
<dbReference type="InterPro" id="IPR000421">
    <property type="entry name" value="FA58C"/>
</dbReference>
<feature type="compositionally biased region" description="Polar residues" evidence="1">
    <location>
        <begin position="455"/>
        <end position="478"/>
    </location>
</feature>
<dbReference type="OMA" id="TMASEQM"/>
<gene>
    <name evidence="7" type="primary">LOC118432596</name>
</gene>
<evidence type="ECO:0000313" key="7">
    <source>
        <dbReference type="RefSeq" id="XP_035700122.1"/>
    </source>
</evidence>
<evidence type="ECO:0000259" key="4">
    <source>
        <dbReference type="PROSITE" id="PS50022"/>
    </source>
</evidence>
<dbReference type="PROSITE" id="PS50024">
    <property type="entry name" value="SEA"/>
    <property type="match status" value="1"/>
</dbReference>
<feature type="compositionally biased region" description="Polar residues" evidence="1">
    <location>
        <begin position="434"/>
        <end position="447"/>
    </location>
</feature>
<organism evidence="6 7">
    <name type="scientific">Branchiostoma floridae</name>
    <name type="common">Florida lancelet</name>
    <name type="synonym">Amphioxus</name>
    <dbReference type="NCBI Taxonomy" id="7739"/>
    <lineage>
        <taxon>Eukaryota</taxon>
        <taxon>Metazoa</taxon>
        <taxon>Chordata</taxon>
        <taxon>Cephalochordata</taxon>
        <taxon>Leptocardii</taxon>
        <taxon>Amphioxiformes</taxon>
        <taxon>Branchiostomatidae</taxon>
        <taxon>Branchiostoma</taxon>
    </lineage>
</organism>